<dbReference type="EMBL" id="MU003494">
    <property type="protein sequence ID" value="KAF2476605.1"/>
    <property type="molecule type" value="Genomic_DNA"/>
</dbReference>
<organism evidence="1 2">
    <name type="scientific">Lindgomyces ingoldianus</name>
    <dbReference type="NCBI Taxonomy" id="673940"/>
    <lineage>
        <taxon>Eukaryota</taxon>
        <taxon>Fungi</taxon>
        <taxon>Dikarya</taxon>
        <taxon>Ascomycota</taxon>
        <taxon>Pezizomycotina</taxon>
        <taxon>Dothideomycetes</taxon>
        <taxon>Pleosporomycetidae</taxon>
        <taxon>Pleosporales</taxon>
        <taxon>Lindgomycetaceae</taxon>
        <taxon>Lindgomyces</taxon>
    </lineage>
</organism>
<sequence length="606" mass="67362">METTTLSCPLLPLARPSVRRVALACIQCRSRKVKCDATTPFCKRCQVDGKLCGYLKSRRGGRPRRSKPQWDQLSILVNEAPSSGTSTQRDDVLSATSHNISTFGGLSTDSSSQTCSDAGSRLDAFALDGSRNTIDQSDELLTQYYTFFHTAHPCVLPRWSLQIRRSSNPSSLDPLLPVLLYIGSIFTPSIPSTPLEITALQSLDSARARGTPSPFFIQALVLYSIAVYWCDQTERALVLLDEAIQGAFELGMHKAEFGLQYGEGNPILEESWRRTWWMIYVTEAHVSGSTHTFPTKTGQVQTNTELPCEEYQYESGSIPNPLKLESYNVREFSDAEFSSFAHLVGLTQGLNRILSTRRRHDSEHAKLLCANVDTCVTAWCSLLHKSKRKLLKDDGSVDELLFKANTLIFTYIVDLHRELSTLKYSPIEAVSKCAPPAPPENSHTIKEDTQMHTSKVLFAIEKLNGLLTLPTRLATHTPFIICMIANMTIAHLSACRYVFQEPKLSLEREKIRLNMGVLKMLGEYWPLGERTYGELGIIAREILSLGDEEVHVSQKTPPLADFLDIDFDVDCAFDMSDLSSNSMGGGPVEIAMGSDACGAVGWEVNR</sequence>
<accession>A0ACB6RCZ9</accession>
<gene>
    <name evidence="1" type="ORF">BDR25DRAFT_210137</name>
</gene>
<evidence type="ECO:0000313" key="1">
    <source>
        <dbReference type="EMBL" id="KAF2476605.1"/>
    </source>
</evidence>
<comment type="caution">
    <text evidence="1">The sequence shown here is derived from an EMBL/GenBank/DDBJ whole genome shotgun (WGS) entry which is preliminary data.</text>
</comment>
<dbReference type="Proteomes" id="UP000799755">
    <property type="component" value="Unassembled WGS sequence"/>
</dbReference>
<proteinExistence type="predicted"/>
<reference evidence="1" key="1">
    <citation type="journal article" date="2020" name="Stud. Mycol.">
        <title>101 Dothideomycetes genomes: a test case for predicting lifestyles and emergence of pathogens.</title>
        <authorList>
            <person name="Haridas S."/>
            <person name="Albert R."/>
            <person name="Binder M."/>
            <person name="Bloem J."/>
            <person name="Labutti K."/>
            <person name="Salamov A."/>
            <person name="Andreopoulos B."/>
            <person name="Baker S."/>
            <person name="Barry K."/>
            <person name="Bills G."/>
            <person name="Bluhm B."/>
            <person name="Cannon C."/>
            <person name="Castanera R."/>
            <person name="Culley D."/>
            <person name="Daum C."/>
            <person name="Ezra D."/>
            <person name="Gonzalez J."/>
            <person name="Henrissat B."/>
            <person name="Kuo A."/>
            <person name="Liang C."/>
            <person name="Lipzen A."/>
            <person name="Lutzoni F."/>
            <person name="Magnuson J."/>
            <person name="Mondo S."/>
            <person name="Nolan M."/>
            <person name="Ohm R."/>
            <person name="Pangilinan J."/>
            <person name="Park H.-J."/>
            <person name="Ramirez L."/>
            <person name="Alfaro M."/>
            <person name="Sun H."/>
            <person name="Tritt A."/>
            <person name="Yoshinaga Y."/>
            <person name="Zwiers L.-H."/>
            <person name="Turgeon B."/>
            <person name="Goodwin S."/>
            <person name="Spatafora J."/>
            <person name="Crous P."/>
            <person name="Grigoriev I."/>
        </authorList>
    </citation>
    <scope>NUCLEOTIDE SEQUENCE</scope>
    <source>
        <strain evidence="1">ATCC 200398</strain>
    </source>
</reference>
<keyword evidence="2" id="KW-1185">Reference proteome</keyword>
<name>A0ACB6RCZ9_9PLEO</name>
<evidence type="ECO:0000313" key="2">
    <source>
        <dbReference type="Proteomes" id="UP000799755"/>
    </source>
</evidence>
<protein>
    <submittedName>
        <fullName evidence="1">Uncharacterized protein</fullName>
    </submittedName>
</protein>